<feature type="region of interest" description="Disordered" evidence="1">
    <location>
        <begin position="144"/>
        <end position="173"/>
    </location>
</feature>
<name>A0A8T1VX88_9STRA</name>
<dbReference type="Proteomes" id="UP000694044">
    <property type="component" value="Unassembled WGS sequence"/>
</dbReference>
<dbReference type="Pfam" id="PF16206">
    <property type="entry name" value="Mon2_C"/>
    <property type="match status" value="1"/>
</dbReference>
<dbReference type="OrthoDB" id="294853at2759"/>
<proteinExistence type="predicted"/>
<evidence type="ECO:0000256" key="1">
    <source>
        <dbReference type="SAM" id="MobiDB-lite"/>
    </source>
</evidence>
<dbReference type="PANTHER" id="PTHR10663:SF375">
    <property type="entry name" value="LD29171P"/>
    <property type="match status" value="1"/>
</dbReference>
<dbReference type="Pfam" id="PF16213">
    <property type="entry name" value="DCB"/>
    <property type="match status" value="1"/>
</dbReference>
<dbReference type="InterPro" id="IPR032817">
    <property type="entry name" value="Mon2_C"/>
</dbReference>
<organism evidence="4 5">
    <name type="scientific">Phytophthora pseudosyringae</name>
    <dbReference type="NCBI Taxonomy" id="221518"/>
    <lineage>
        <taxon>Eukaryota</taxon>
        <taxon>Sar</taxon>
        <taxon>Stramenopiles</taxon>
        <taxon>Oomycota</taxon>
        <taxon>Peronosporomycetes</taxon>
        <taxon>Peronosporales</taxon>
        <taxon>Peronosporaceae</taxon>
        <taxon>Phytophthora</taxon>
    </lineage>
</organism>
<feature type="compositionally biased region" description="Polar residues" evidence="1">
    <location>
        <begin position="146"/>
        <end position="167"/>
    </location>
</feature>
<dbReference type="EMBL" id="JAGDFM010000136">
    <property type="protein sequence ID" value="KAG7384868.1"/>
    <property type="molecule type" value="Genomic_DNA"/>
</dbReference>
<protein>
    <submittedName>
        <fullName evidence="4">Endocytosis and vacuole integrity protein</fullName>
    </submittedName>
</protein>
<comment type="caution">
    <text evidence="4">The sequence shown here is derived from an EMBL/GenBank/DDBJ whole genome shotgun (WGS) entry which is preliminary data.</text>
</comment>
<reference evidence="4" key="1">
    <citation type="submission" date="2021-02" db="EMBL/GenBank/DDBJ databases">
        <authorList>
            <person name="Palmer J.M."/>
        </authorList>
    </citation>
    <scope>NUCLEOTIDE SEQUENCE</scope>
    <source>
        <strain evidence="4">SCRP734</strain>
    </source>
</reference>
<accession>A0A8T1VX88</accession>
<gene>
    <name evidence="4" type="primary">MON2</name>
    <name evidence="4" type="ORF">PHYPSEUDO_002183</name>
</gene>
<feature type="compositionally biased region" description="Low complexity" evidence="1">
    <location>
        <begin position="1659"/>
        <end position="1671"/>
    </location>
</feature>
<keyword evidence="5" id="KW-1185">Reference proteome</keyword>
<feature type="region of interest" description="Disordered" evidence="1">
    <location>
        <begin position="640"/>
        <end position="661"/>
    </location>
</feature>
<evidence type="ECO:0000259" key="2">
    <source>
        <dbReference type="Pfam" id="PF16206"/>
    </source>
</evidence>
<dbReference type="PANTHER" id="PTHR10663">
    <property type="entry name" value="GUANYL-NUCLEOTIDE EXCHANGE FACTOR"/>
    <property type="match status" value="1"/>
</dbReference>
<evidence type="ECO:0000313" key="5">
    <source>
        <dbReference type="Proteomes" id="UP000694044"/>
    </source>
</evidence>
<feature type="compositionally biased region" description="Polar residues" evidence="1">
    <location>
        <begin position="796"/>
        <end position="807"/>
    </location>
</feature>
<feature type="domain" description="Mon2 C-terminal" evidence="2">
    <location>
        <begin position="1077"/>
        <end position="1259"/>
    </location>
</feature>
<feature type="region of interest" description="Disordered" evidence="1">
    <location>
        <begin position="787"/>
        <end position="814"/>
    </location>
</feature>
<evidence type="ECO:0000259" key="3">
    <source>
        <dbReference type="Pfam" id="PF16213"/>
    </source>
</evidence>
<dbReference type="InterPro" id="IPR032629">
    <property type="entry name" value="DCB_dom"/>
</dbReference>
<evidence type="ECO:0000313" key="4">
    <source>
        <dbReference type="EMBL" id="KAG7384868.1"/>
    </source>
</evidence>
<feature type="region of interest" description="Disordered" evidence="1">
    <location>
        <begin position="1659"/>
        <end position="1688"/>
    </location>
</feature>
<feature type="domain" description="Mon2/Sec7/BIG1-like dimerisation and cyclophilin-binding" evidence="3">
    <location>
        <begin position="3"/>
        <end position="137"/>
    </location>
</feature>
<sequence>MDFLRQLAADLHALRAEAKRKYPVVKEAVDRALEALPALQQQYAALLRVEGRAPGPGHSLFQSESVLRPFLLACNHTNASHKILVLALASIQRLVSWDAIEPASVGSILRVLQIQAEKNMHADVQVKLLQTLLQLMTLAYEEGKSSGRSPARTQIQARTPQDGQTPPGQDESELVGNEDMVMQAVWICIHLHASSSSASSMVGNTAAMTIRQVVSLAFGKVDSSPEAKHVGVLLFQELCFMSREENGMWLKRTAVSPMSAALGVELLETVLASHYGLFRLDFEFKAVLKQQMTPLVQSVLEMGCNDKHGGSAGSGIMGPANSSITSSNTTGAAGPFFPLLVRGMRLASTLICHFADCLDGECALILHALLEIIATGTYTTPDTSKSPPTPSKSPDSKFHAVNAIANFKEAKNFLTHSSSSNVSASSTASVAGGGVNFVTWPVLLSLEVLNRVCLEPDMVAAMVNYPDGVLVAITRTTSSVIMTSPPSDFRPQGPDGATPRSGLELLNEQETPVLQQFFMAVRVAASCQCNMAASVFELSRSTDNEEVCEKLAKACVAVVAPAVIQSMNCVMRHCREVDLVTMSLKSYHVLATVASRLRANMQSQSARETWCKQMDEVVLTCLRALCGFSFPLPDGIRGNSKGSISTTGPGSGSSSDYPNETVTDDGESCLVVVSWREVHAMKALFGAAHVMEEELSQMEWCVLLEGFEIIVGLTDPKLKNGQQKLPTKSYRISAFRIEDEDVEQQLVMLSNSIVDFFRDALKLSSAALRKLLTAVRRVSWDQVGLPVPPSRDVESTSDPAGSVSSGDEWTMVDNGDTSSPASIHHMRIYQSYLGVGLTGSGTFMPCFALRMLAQLASSSKRCFEEVMRELVLMSTFVPQAPLTAAQFPQLGQFQVFTTESILQLMQNALQNIVNSVSPTAKPTMEALDAARTEEGPASPHVFDQQELFVPLLKLARSDMKDRTLTGMLDMLNACGHLISSGWPLVLAAVQEACEIGDGKTQVLAFKCLRIIVDDLVVSIPSSSLPDCIKCIGRFGSCAKDVNISLTAVNELWSVADVIGKQKARRNDDPSKRKQGQWEYIFAEFSSVALNDRAEVRNSAINTLFGTAVTYGAQFELSEWQLFINSTVLSLAAKLCETQKRKSSRSLEKDEPKGSANYMLHHSRDNAEKQWNESRVLMLTGISRVLETNWHYLLQHTSWFASIWRELLQHVALNAAFGMPKEVVLAAVKTLQTLLQVSSAGDFDHIAQSQPVRAGVGMRVVGGALVSASTPTSAASASPSLRRATSAPVYRDPALWEEAFGQLLRLCDERQAAAEKDKTPALPWKEDEEQEIASAVVSVLVTLYMQAKEYEFKDVRNVEKMLDLFAGLVSRHVLGTPTIGNAAVTKAITNITTNSLQSRVLNAFEECGSFVSHPEVHTKMLDQLVGYVTQSSAKDFVFFTRHALTSLAKLYASVSKEAREKRFLSVLFCIQPFLKFDEGLITPESSPSPSPEKPMTAAQKAATQLWKHALRVLLVIISSGLVAVRLAEACWRPLLETIAGFVQPHGGKFPSCVRSEEDEVLVLSVLECIVDSTIALLSDGTDIKSHVGQQYNAFIGDLVAVLCSGVDAVEHNKAMLRCCVRQLTTMCIQMADQELASFARARLVACCNAALVRYADLDSPSSQSKLRSPSSSTDTPERNARSSSILTTSAVSGDDPEVVAARERVVVLLTSSLEVDMQPRSIMEMYPALCGCISSSNLEVRQLVQRLLLSGRLSEFCVELMDAWGRQSH</sequence>
<feature type="compositionally biased region" description="Low complexity" evidence="1">
    <location>
        <begin position="640"/>
        <end position="655"/>
    </location>
</feature>